<dbReference type="InterPro" id="IPR008166">
    <property type="entry name" value="Glyco_transf_92"/>
</dbReference>
<organism evidence="9 10">
    <name type="scientific">Zingiber officinale</name>
    <name type="common">Ginger</name>
    <name type="synonym">Amomum zingiber</name>
    <dbReference type="NCBI Taxonomy" id="94328"/>
    <lineage>
        <taxon>Eukaryota</taxon>
        <taxon>Viridiplantae</taxon>
        <taxon>Streptophyta</taxon>
        <taxon>Embryophyta</taxon>
        <taxon>Tracheophyta</taxon>
        <taxon>Spermatophyta</taxon>
        <taxon>Magnoliopsida</taxon>
        <taxon>Liliopsida</taxon>
        <taxon>Zingiberales</taxon>
        <taxon>Zingiberaceae</taxon>
        <taxon>Zingiber</taxon>
    </lineage>
</organism>
<dbReference type="GO" id="GO:0005737">
    <property type="term" value="C:cytoplasm"/>
    <property type="evidence" value="ECO:0007669"/>
    <property type="project" value="TreeGrafter"/>
</dbReference>
<dbReference type="Proteomes" id="UP000734854">
    <property type="component" value="Unassembled WGS sequence"/>
</dbReference>
<evidence type="ECO:0000256" key="7">
    <source>
        <dbReference type="ARBA" id="ARBA00023136"/>
    </source>
</evidence>
<keyword evidence="7" id="KW-0472">Membrane</keyword>
<dbReference type="PANTHER" id="PTHR21461:SF12">
    <property type="entry name" value="GALACTAN BETA-1,4-GALACTOSYLTRANSFERASE GALS2"/>
    <property type="match status" value="1"/>
</dbReference>
<keyword evidence="5" id="KW-0812">Transmembrane</keyword>
<proteinExistence type="inferred from homology"/>
<comment type="similarity">
    <text evidence="2 8">Belongs to the glycosyltransferase 92 family.</text>
</comment>
<evidence type="ECO:0000313" key="10">
    <source>
        <dbReference type="Proteomes" id="UP000734854"/>
    </source>
</evidence>
<dbReference type="Pfam" id="PF01697">
    <property type="entry name" value="Glyco_transf_92"/>
    <property type="match status" value="1"/>
</dbReference>
<sequence>MMRDVWAMEKLVCEESPEEGPKVRRPASSRVRRRVHMSQNVAGWSLHKTEGRIKHFHYHGTVADRCDPCREFVNASGVAYNGTHYVLDDTLRRATGAARRFELKMIGTPDHEGEVLQPCMEMGVVMLQDVREQEHFDGYYHNQFLIMNDCLHRYRFTVEWIFFFDVNEFIYLSAKTNLASLLTSIEIEGYLQFTMDQMPMLNRLCRASDYEKTDVWGVEKLVYRDAKRVPRRDRKYAVWPLAAFAAGVHMSQNIAGRSLHKTEGRIKYFHYHGTIADRRHPCREFANPSGVAYNGTH</sequence>
<dbReference type="PANTHER" id="PTHR21461">
    <property type="entry name" value="GLYCOSYLTRANSFERASE FAMILY 92 PROTEIN"/>
    <property type="match status" value="1"/>
</dbReference>
<protein>
    <recommendedName>
        <fullName evidence="8">Glycosyltransferase family 92 protein</fullName>
        <ecNumber evidence="8">2.4.1.-</ecNumber>
    </recommendedName>
</protein>
<keyword evidence="10" id="KW-1185">Reference proteome</keyword>
<evidence type="ECO:0000256" key="3">
    <source>
        <dbReference type="ARBA" id="ARBA00022676"/>
    </source>
</evidence>
<dbReference type="EMBL" id="JACMSC010000013">
    <property type="protein sequence ID" value="KAG6493462.1"/>
    <property type="molecule type" value="Genomic_DNA"/>
</dbReference>
<evidence type="ECO:0000256" key="8">
    <source>
        <dbReference type="RuleBase" id="RU366017"/>
    </source>
</evidence>
<keyword evidence="3 8" id="KW-0328">Glycosyltransferase</keyword>
<reference evidence="9 10" key="1">
    <citation type="submission" date="2020-08" db="EMBL/GenBank/DDBJ databases">
        <title>Plant Genome Project.</title>
        <authorList>
            <person name="Zhang R.-G."/>
        </authorList>
    </citation>
    <scope>NUCLEOTIDE SEQUENCE [LARGE SCALE GENOMIC DNA]</scope>
    <source>
        <tissue evidence="9">Rhizome</tissue>
    </source>
</reference>
<evidence type="ECO:0000256" key="2">
    <source>
        <dbReference type="ARBA" id="ARBA00007647"/>
    </source>
</evidence>
<evidence type="ECO:0000256" key="6">
    <source>
        <dbReference type="ARBA" id="ARBA00022989"/>
    </source>
</evidence>
<comment type="subcellular location">
    <subcellularLocation>
        <location evidence="1">Membrane</location>
        <topology evidence="1">Single-pass membrane protein</topology>
    </subcellularLocation>
</comment>
<keyword evidence="4 8" id="KW-0808">Transferase</keyword>
<keyword evidence="6" id="KW-1133">Transmembrane helix</keyword>
<comment type="caution">
    <text evidence="9">The sequence shown here is derived from an EMBL/GenBank/DDBJ whole genome shotgun (WGS) entry which is preliminary data.</text>
</comment>
<name>A0A8J5FWL1_ZINOF</name>
<evidence type="ECO:0000256" key="1">
    <source>
        <dbReference type="ARBA" id="ARBA00004167"/>
    </source>
</evidence>
<dbReference type="AlphaFoldDB" id="A0A8J5FWL1"/>
<dbReference type="EC" id="2.4.1.-" evidence="8"/>
<gene>
    <name evidence="9" type="ORF">ZIOFF_048448</name>
</gene>
<dbReference type="GO" id="GO:0016757">
    <property type="term" value="F:glycosyltransferase activity"/>
    <property type="evidence" value="ECO:0007669"/>
    <property type="project" value="UniProtKB-UniRule"/>
</dbReference>
<evidence type="ECO:0000313" key="9">
    <source>
        <dbReference type="EMBL" id="KAG6493462.1"/>
    </source>
</evidence>
<evidence type="ECO:0000256" key="5">
    <source>
        <dbReference type="ARBA" id="ARBA00022692"/>
    </source>
</evidence>
<dbReference type="GO" id="GO:0016020">
    <property type="term" value="C:membrane"/>
    <property type="evidence" value="ECO:0007669"/>
    <property type="project" value="UniProtKB-SubCell"/>
</dbReference>
<evidence type="ECO:0000256" key="4">
    <source>
        <dbReference type="ARBA" id="ARBA00022679"/>
    </source>
</evidence>
<accession>A0A8J5FWL1</accession>